<feature type="transmembrane region" description="Helical" evidence="1">
    <location>
        <begin position="174"/>
        <end position="195"/>
    </location>
</feature>
<evidence type="ECO:0000256" key="1">
    <source>
        <dbReference type="SAM" id="Phobius"/>
    </source>
</evidence>
<feature type="transmembrane region" description="Helical" evidence="1">
    <location>
        <begin position="68"/>
        <end position="90"/>
    </location>
</feature>
<evidence type="ECO:0000313" key="2">
    <source>
        <dbReference type="EMBL" id="BAD86114.1"/>
    </source>
</evidence>
<dbReference type="PhylomeDB" id="Q5JEU0"/>
<reference evidence="2 3" key="1">
    <citation type="journal article" date="2005" name="Genome Res.">
        <title>Complete genome sequence of the hyperthermophilic archaeon Thermococcus kodakaraensis KOD1 and comparison with Pyrococcus genomes.</title>
        <authorList>
            <person name="Fukui T."/>
            <person name="Atomi H."/>
            <person name="Kanai T."/>
            <person name="Matsumi R."/>
            <person name="Fujiwara S."/>
            <person name="Imanaka T."/>
        </authorList>
    </citation>
    <scope>NUCLEOTIDE SEQUENCE [LARGE SCALE GENOMIC DNA]</scope>
    <source>
        <strain evidence="3">ATCC BAA-918 / JCM 12380 / KOD1</strain>
    </source>
</reference>
<keyword evidence="1" id="KW-0812">Transmembrane</keyword>
<dbReference type="AlphaFoldDB" id="Q5JEU0"/>
<dbReference type="InterPro" id="IPR011397">
    <property type="entry name" value="YhfC"/>
</dbReference>
<feature type="transmembrane region" description="Helical" evidence="1">
    <location>
        <begin position="102"/>
        <end position="128"/>
    </location>
</feature>
<keyword evidence="1" id="KW-0472">Membrane</keyword>
<accession>Q5JEU0</accession>
<dbReference type="InParanoid" id="Q5JEU0"/>
<dbReference type="OrthoDB" id="86194at2157"/>
<sequence>MYLPPFPLLGGLLAWATVYFLGFKKQKWAELILGAVAFILAMVVQNPIQQLPLIGIGIRSNADVIARGTVFTLGVALWLGLVAGFVQEGVKYFLVKDKSPNTALFVGLGFGIMEVLLIVITPIIAVAAAGGKLDVPALQALLSMVERYFAVLFHVGTTVYLAYAARNGFGKKGFLMMAILHGFVDTIAAYAQFLFLENKVLAMKFTIGLEVIFAVIAIALIAYTLPLARIEEPEEEKVIW</sequence>
<keyword evidence="1" id="KW-1133">Transmembrane helix</keyword>
<dbReference type="PATRIC" id="fig|69014.16.peg.1881"/>
<organism evidence="2 3">
    <name type="scientific">Thermococcus kodakarensis (strain ATCC BAA-918 / JCM 12380 / KOD1)</name>
    <name type="common">Pyrococcus kodakaraensis (strain KOD1)</name>
    <dbReference type="NCBI Taxonomy" id="69014"/>
    <lineage>
        <taxon>Archaea</taxon>
        <taxon>Methanobacteriati</taxon>
        <taxon>Methanobacteriota</taxon>
        <taxon>Thermococci</taxon>
        <taxon>Thermococcales</taxon>
        <taxon>Thermococcaceae</taxon>
        <taxon>Thermococcus</taxon>
    </lineage>
</organism>
<dbReference type="GeneID" id="78448456"/>
<proteinExistence type="predicted"/>
<evidence type="ECO:0000313" key="3">
    <source>
        <dbReference type="Proteomes" id="UP000000536"/>
    </source>
</evidence>
<feature type="transmembrane region" description="Helical" evidence="1">
    <location>
        <begin position="201"/>
        <end position="223"/>
    </location>
</feature>
<feature type="transmembrane region" description="Helical" evidence="1">
    <location>
        <begin position="30"/>
        <end position="48"/>
    </location>
</feature>
<dbReference type="Pfam" id="PF10086">
    <property type="entry name" value="YhfC"/>
    <property type="match status" value="1"/>
</dbReference>
<dbReference type="STRING" id="69014.TK1925"/>
<dbReference type="Proteomes" id="UP000000536">
    <property type="component" value="Chromosome"/>
</dbReference>
<dbReference type="eggNOG" id="arCOG05757">
    <property type="taxonomic scope" value="Archaea"/>
</dbReference>
<name>Q5JEU0_THEKO</name>
<keyword evidence="3" id="KW-1185">Reference proteome</keyword>
<feature type="transmembrane region" description="Helical" evidence="1">
    <location>
        <begin position="148"/>
        <end position="165"/>
    </location>
</feature>
<feature type="transmembrane region" description="Helical" evidence="1">
    <location>
        <begin position="6"/>
        <end position="23"/>
    </location>
</feature>
<protein>
    <submittedName>
        <fullName evidence="2">Hypothetical membrane protein, conserved</fullName>
    </submittedName>
</protein>
<dbReference type="RefSeq" id="WP_011250875.1">
    <property type="nucleotide sequence ID" value="NC_006624.1"/>
</dbReference>
<dbReference type="KEGG" id="tko:TK1925"/>
<gene>
    <name evidence="2" type="ordered locus">TK1925</name>
</gene>
<dbReference type="EnsemblBacteria" id="BAD86114">
    <property type="protein sequence ID" value="BAD86114"/>
    <property type="gene ID" value="TK1925"/>
</dbReference>
<dbReference type="EMBL" id="AP006878">
    <property type="protein sequence ID" value="BAD86114.1"/>
    <property type="molecule type" value="Genomic_DNA"/>
</dbReference>
<dbReference type="HOGENOM" id="CLU_073775_0_0_2"/>